<protein>
    <submittedName>
        <fullName evidence="1">Uncharacterized protein</fullName>
    </submittedName>
</protein>
<name>A0AAJ1QXB8_9FLAO</name>
<dbReference type="RefSeq" id="WP_208889943.1">
    <property type="nucleotide sequence ID" value="NZ_CP019336.1"/>
</dbReference>
<evidence type="ECO:0000313" key="1">
    <source>
        <dbReference type="EMBL" id="MDN3620033.1"/>
    </source>
</evidence>
<organism evidence="1 2">
    <name type="scientific">Polaribacter sejongensis</name>
    <dbReference type="NCBI Taxonomy" id="985043"/>
    <lineage>
        <taxon>Bacteria</taxon>
        <taxon>Pseudomonadati</taxon>
        <taxon>Bacteroidota</taxon>
        <taxon>Flavobacteriia</taxon>
        <taxon>Flavobacteriales</taxon>
        <taxon>Flavobacteriaceae</taxon>
    </lineage>
</organism>
<reference evidence="1 2" key="1">
    <citation type="journal article" date="2014" name="Int. J. Syst. Evol. Microbiol.">
        <title>Complete genome sequence of Corynebacterium casei LMG S-19264T (=DSM 44701T), isolated from a smear-ripened cheese.</title>
        <authorList>
            <consortium name="US DOE Joint Genome Institute (JGI-PGF)"/>
            <person name="Walter F."/>
            <person name="Albersmeier A."/>
            <person name="Kalinowski J."/>
            <person name="Ruckert C."/>
        </authorList>
    </citation>
    <scope>NUCLEOTIDE SEQUENCE [LARGE SCALE GENOMIC DNA]</scope>
    <source>
        <strain evidence="1 2">CECT 8670</strain>
    </source>
</reference>
<accession>A0AAJ1QXB8</accession>
<sequence>MINFVKTYLWILLPLFLISGAEVPLNSTKPIQHKIVVNHPGEKESLTIILNQNVDENGLPTEYYMDVQSVICLEQVCKVIPVRIFWNNLGEYQRYKLENGATLEKYEDAIFDPEDYPKLHSILANIASPFKDVYIDEILTVVDDESDAISGATALELDEEDTVPGAALTCYTLWHWANGEIVQKIKEITGKSVSEQQLKVFLGDENQAYFNIALGDLERRKNYKTPFINRITERVLEEKSLLKSTFDYLEKSPSSIYFSATKEVFVKGETAHKLAAIRSLKSISYKTDNSYLDILSNEFSKLKTYQEVSFMLDLMQSKNPNSKKVVENVFPLLKADFIKARRGYWFLKNQNLSAEQNEILNSFKRSNKSLL</sequence>
<proteinExistence type="predicted"/>
<dbReference type="AlphaFoldDB" id="A0AAJ1QXB8"/>
<dbReference type="Proteomes" id="UP001228636">
    <property type="component" value="Unassembled WGS sequence"/>
</dbReference>
<comment type="caution">
    <text evidence="1">The sequence shown here is derived from an EMBL/GenBank/DDBJ whole genome shotgun (WGS) entry which is preliminary data.</text>
</comment>
<evidence type="ECO:0000313" key="2">
    <source>
        <dbReference type="Proteomes" id="UP001228636"/>
    </source>
</evidence>
<gene>
    <name evidence="1" type="ORF">QWY81_11265</name>
</gene>
<dbReference type="EMBL" id="JAUFQH010000008">
    <property type="protein sequence ID" value="MDN3620033.1"/>
    <property type="molecule type" value="Genomic_DNA"/>
</dbReference>